<evidence type="ECO:0000313" key="2">
    <source>
        <dbReference type="EMBL" id="PVZ69570.1"/>
    </source>
</evidence>
<accession>A0A2V1H1L4</accession>
<feature type="domain" description="SCP2" evidence="1">
    <location>
        <begin position="31"/>
        <end position="113"/>
    </location>
</feature>
<dbReference type="Pfam" id="PF02036">
    <property type="entry name" value="SCP2"/>
    <property type="match status" value="1"/>
</dbReference>
<dbReference type="EMBL" id="QDDL01000003">
    <property type="protein sequence ID" value="PVZ69570.1"/>
    <property type="molecule type" value="Genomic_DNA"/>
</dbReference>
<dbReference type="AlphaFoldDB" id="A0A2V1H1L4"/>
<organism evidence="2 3">
    <name type="scientific">Pelagibaculum spongiae</name>
    <dbReference type="NCBI Taxonomy" id="2080658"/>
    <lineage>
        <taxon>Bacteria</taxon>
        <taxon>Pseudomonadati</taxon>
        <taxon>Pseudomonadota</taxon>
        <taxon>Gammaproteobacteria</taxon>
        <taxon>Oceanospirillales</taxon>
        <taxon>Pelagibaculum</taxon>
    </lineage>
</organism>
<dbReference type="RefSeq" id="WP_116686905.1">
    <property type="nucleotide sequence ID" value="NZ_CAWNYD010000003.1"/>
</dbReference>
<dbReference type="SUPFAM" id="SSF55718">
    <property type="entry name" value="SCP-like"/>
    <property type="match status" value="1"/>
</dbReference>
<proteinExistence type="predicted"/>
<dbReference type="InterPro" id="IPR036527">
    <property type="entry name" value="SCP2_sterol-bd_dom_sf"/>
</dbReference>
<dbReference type="InterPro" id="IPR003033">
    <property type="entry name" value="SCP2_sterol-bd_dom"/>
</dbReference>
<protein>
    <recommendedName>
        <fullName evidence="1">SCP2 domain-containing protein</fullName>
    </recommendedName>
</protein>
<dbReference type="Proteomes" id="UP000244906">
    <property type="component" value="Unassembled WGS sequence"/>
</dbReference>
<comment type="caution">
    <text evidence="2">The sequence shown here is derived from an EMBL/GenBank/DDBJ whole genome shotgun (WGS) entry which is preliminary data.</text>
</comment>
<keyword evidence="3" id="KW-1185">Reference proteome</keyword>
<dbReference type="Gene3D" id="3.30.1050.10">
    <property type="entry name" value="SCP2 sterol-binding domain"/>
    <property type="match status" value="1"/>
</dbReference>
<gene>
    <name evidence="2" type="ORF">DC094_09640</name>
</gene>
<evidence type="ECO:0000259" key="1">
    <source>
        <dbReference type="Pfam" id="PF02036"/>
    </source>
</evidence>
<dbReference type="OrthoDB" id="9809312at2"/>
<evidence type="ECO:0000313" key="3">
    <source>
        <dbReference type="Proteomes" id="UP000244906"/>
    </source>
</evidence>
<sequence>MTNQAASSEINADELVKAYPKLFRPDVAEKENLSGDFQIRLTDSEQCWFTRIEDNQCTIHDGDAAEPTFTLITDTSNLILLVKGELNEAMAVMLGKVKLEGNISAALKYIRCFDKLKN</sequence>
<name>A0A2V1H1L4_9GAMM</name>
<reference evidence="2 3" key="1">
    <citation type="submission" date="2018-04" db="EMBL/GenBank/DDBJ databases">
        <title>Thalassorhabdus spongiae gen. nov., sp. nov., isolated from a marine sponge in South-West Iceland.</title>
        <authorList>
            <person name="Knobloch S."/>
            <person name="Daussin A."/>
            <person name="Johannsson R."/>
            <person name="Marteinsson V.T."/>
        </authorList>
    </citation>
    <scope>NUCLEOTIDE SEQUENCE [LARGE SCALE GENOMIC DNA]</scope>
    <source>
        <strain evidence="2 3">Hp12</strain>
    </source>
</reference>